<evidence type="ECO:0000256" key="3">
    <source>
        <dbReference type="SAM" id="SignalP"/>
    </source>
</evidence>
<evidence type="ECO:0000313" key="4">
    <source>
        <dbReference type="EMBL" id="MCK0088744.1"/>
    </source>
</evidence>
<dbReference type="EMBL" id="JAINVB010000002">
    <property type="protein sequence ID" value="MCK0088744.1"/>
    <property type="molecule type" value="Genomic_DNA"/>
</dbReference>
<dbReference type="PROSITE" id="PS51170">
    <property type="entry name" value="CW"/>
    <property type="match status" value="4"/>
</dbReference>
<dbReference type="Proteomes" id="UP001203136">
    <property type="component" value="Unassembled WGS sequence"/>
</dbReference>
<evidence type="ECO:0000256" key="1">
    <source>
        <dbReference type="ARBA" id="ARBA00022737"/>
    </source>
</evidence>
<evidence type="ECO:0000256" key="2">
    <source>
        <dbReference type="PROSITE-ProRule" id="PRU00591"/>
    </source>
</evidence>
<feature type="repeat" description="Cell wall-binding" evidence="2">
    <location>
        <begin position="293"/>
        <end position="312"/>
    </location>
</feature>
<dbReference type="RefSeq" id="WP_024738654.1">
    <property type="nucleotide sequence ID" value="NZ_JAINVB010000002.1"/>
</dbReference>
<dbReference type="AlphaFoldDB" id="A0AAW5FA70"/>
<feature type="signal peptide" evidence="3">
    <location>
        <begin position="1"/>
        <end position="28"/>
    </location>
</feature>
<organism evidence="4 5">
    <name type="scientific">Clostridium symbiosum</name>
    <name type="common">Bacteroides symbiosus</name>
    <dbReference type="NCBI Taxonomy" id="1512"/>
    <lineage>
        <taxon>Bacteria</taxon>
        <taxon>Bacillati</taxon>
        <taxon>Bacillota</taxon>
        <taxon>Clostridia</taxon>
        <taxon>Lachnospirales</taxon>
        <taxon>Lachnospiraceae</taxon>
        <taxon>Otoolea</taxon>
    </lineage>
</organism>
<sequence>MFGRRTRGLWICIAAAMLIAGSAFTAYADTTIANIRVTFKNNYDKEEGKILEPTVTTGSGCEVEDISWSKALEKWNPGSKITASVTLVPGSGKAFASSYSSKKTTISGADFVSAKRNEDGNLVVKVNYYPVVQLGQTEKAGWSDSTRTKAVWKKVPYATAYQLRLYRGDDEYVTTLTLEGTNVDLTEYITKEANYFYEVRATSKNSTDAGYRRTGDYVTSEDSFVDNLGEVGGRWRQDRTGYRYTDENGVEANNGWRYIQGTWYYFDENGYAATGWRLINGKWYYMNSECKMQTGWLNLNDKWYYTDSTGAMAVGWYQISPSEWYYFYEDGSMAVNTVIDGYTIGGDGKMQ</sequence>
<keyword evidence="3" id="KW-0732">Signal</keyword>
<feature type="repeat" description="Cell wall-binding" evidence="2">
    <location>
        <begin position="313"/>
        <end position="333"/>
    </location>
</feature>
<gene>
    <name evidence="4" type="ORF">K5I21_23365</name>
</gene>
<feature type="chain" id="PRO_5043431211" evidence="3">
    <location>
        <begin position="29"/>
        <end position="351"/>
    </location>
</feature>
<name>A0AAW5FA70_CLOSY</name>
<accession>A0AAW5FA70</accession>
<evidence type="ECO:0000313" key="5">
    <source>
        <dbReference type="Proteomes" id="UP001203136"/>
    </source>
</evidence>
<keyword evidence="1" id="KW-0677">Repeat</keyword>
<dbReference type="Gene3D" id="2.10.270.10">
    <property type="entry name" value="Cholin Binding"/>
    <property type="match status" value="1"/>
</dbReference>
<proteinExistence type="predicted"/>
<dbReference type="Pfam" id="PF19127">
    <property type="entry name" value="Choline_bind_3"/>
    <property type="match status" value="1"/>
</dbReference>
<dbReference type="InterPro" id="IPR018337">
    <property type="entry name" value="Cell_wall/Cho-bd_repeat"/>
</dbReference>
<reference evidence="4" key="1">
    <citation type="journal article" date="2022" name="Cell Host Microbe">
        <title>Colonization of the live biotherapeutic product VE303 and modulation of the microbiota and metabolites in healthy volunteers.</title>
        <authorList>
            <person name="Dsouza M."/>
            <person name="Menon R."/>
            <person name="Crossette E."/>
            <person name="Bhattarai S.K."/>
            <person name="Schneider J."/>
            <person name="Kim Y.G."/>
            <person name="Reddy S."/>
            <person name="Caballero S."/>
            <person name="Felix C."/>
            <person name="Cornacchione L."/>
            <person name="Hendrickson J."/>
            <person name="Watson A.R."/>
            <person name="Minot S.S."/>
            <person name="Greenfield N."/>
            <person name="Schopf L."/>
            <person name="Szabady R."/>
            <person name="Patarroyo J."/>
            <person name="Smith W."/>
            <person name="Harrison P."/>
            <person name="Kuijper E.J."/>
            <person name="Kelly C.P."/>
            <person name="Olle B."/>
            <person name="Bobilev D."/>
            <person name="Silber J.L."/>
            <person name="Bucci V."/>
            <person name="Roberts B."/>
            <person name="Faith J."/>
            <person name="Norman J.M."/>
        </authorList>
    </citation>
    <scope>NUCLEOTIDE SEQUENCE</scope>
    <source>
        <strain evidence="4">VE303-04</strain>
    </source>
</reference>
<protein>
    <submittedName>
        <fullName evidence="4">N-acetylmuramoyl-L-alanine amidase family protein</fullName>
    </submittedName>
</protein>
<feature type="repeat" description="Cell wall-binding" evidence="2">
    <location>
        <begin position="253"/>
        <end position="272"/>
    </location>
</feature>
<dbReference type="SUPFAM" id="SSF69360">
    <property type="entry name" value="Cell wall binding repeat"/>
    <property type="match status" value="1"/>
</dbReference>
<dbReference type="Pfam" id="PF01473">
    <property type="entry name" value="Choline_bind_1"/>
    <property type="match status" value="2"/>
</dbReference>
<feature type="repeat" description="Cell wall-binding" evidence="2">
    <location>
        <begin position="273"/>
        <end position="292"/>
    </location>
</feature>
<comment type="caution">
    <text evidence="4">The sequence shown here is derived from an EMBL/GenBank/DDBJ whole genome shotgun (WGS) entry which is preliminary data.</text>
</comment>